<keyword evidence="4" id="KW-0274">FAD</keyword>
<evidence type="ECO:0000313" key="5">
    <source>
        <dbReference type="EMBL" id="KAF9883608.1"/>
    </source>
</evidence>
<protein>
    <submittedName>
        <fullName evidence="5">Uncharacterized protein</fullName>
    </submittedName>
</protein>
<reference evidence="5" key="1">
    <citation type="journal article" date="2019" name="Beilstein J. Org. Chem.">
        <title>Nanangenines: drimane sesquiterpenoids as the dominant metabolite cohort of a novel Australian fungus, Aspergillus nanangensis.</title>
        <authorList>
            <person name="Lacey H.J."/>
            <person name="Gilchrist C.L.M."/>
            <person name="Crombie A."/>
            <person name="Kalaitzis J.A."/>
            <person name="Vuong D."/>
            <person name="Rutledge P.J."/>
            <person name="Turner P."/>
            <person name="Pitt J.I."/>
            <person name="Lacey E."/>
            <person name="Chooi Y.H."/>
            <person name="Piggott A.M."/>
        </authorList>
    </citation>
    <scope>NUCLEOTIDE SEQUENCE</scope>
    <source>
        <strain evidence="5">MST-FP2251</strain>
    </source>
</reference>
<keyword evidence="3" id="KW-0285">Flavoprotein</keyword>
<proteinExistence type="inferred from homology"/>
<name>A0AAD4CD26_ASPNN</name>
<comment type="caution">
    <text evidence="5">The sequence shown here is derived from an EMBL/GenBank/DDBJ whole genome shotgun (WGS) entry which is preliminary data.</text>
</comment>
<sequence>MIRERVRSFSIRPDAQEDFDAHTQTQMQDFVWTGGCRSWFKPSPNGKVSALYPGSSLHYMQTLSENRWEDYIWEYNGRTRFEYWGHGLSWIEEPGADALGLQERDSLLTASSVPRADSDFSFYLWECPPLPGDEQVVTQDGEEARELGLWDWGKKLLGLGGLL</sequence>
<dbReference type="Proteomes" id="UP001194746">
    <property type="component" value="Unassembled WGS sequence"/>
</dbReference>
<evidence type="ECO:0000256" key="3">
    <source>
        <dbReference type="ARBA" id="ARBA00022630"/>
    </source>
</evidence>
<reference evidence="5" key="2">
    <citation type="submission" date="2020-02" db="EMBL/GenBank/DDBJ databases">
        <authorList>
            <person name="Gilchrist C.L.M."/>
            <person name="Chooi Y.-H."/>
        </authorList>
    </citation>
    <scope>NUCLEOTIDE SEQUENCE</scope>
    <source>
        <strain evidence="5">MST-FP2251</strain>
    </source>
</reference>
<keyword evidence="6" id="KW-1185">Reference proteome</keyword>
<dbReference type="InterPro" id="IPR036188">
    <property type="entry name" value="FAD/NAD-bd_sf"/>
</dbReference>
<evidence type="ECO:0000256" key="2">
    <source>
        <dbReference type="ARBA" id="ARBA00010139"/>
    </source>
</evidence>
<comment type="cofactor">
    <cofactor evidence="1">
        <name>FAD</name>
        <dbReference type="ChEBI" id="CHEBI:57692"/>
    </cofactor>
</comment>
<organism evidence="5 6">
    <name type="scientific">Aspergillus nanangensis</name>
    <dbReference type="NCBI Taxonomy" id="2582783"/>
    <lineage>
        <taxon>Eukaryota</taxon>
        <taxon>Fungi</taxon>
        <taxon>Dikarya</taxon>
        <taxon>Ascomycota</taxon>
        <taxon>Pezizomycotina</taxon>
        <taxon>Eurotiomycetes</taxon>
        <taxon>Eurotiomycetidae</taxon>
        <taxon>Eurotiales</taxon>
        <taxon>Aspergillaceae</taxon>
        <taxon>Aspergillus</taxon>
        <taxon>Aspergillus subgen. Circumdati</taxon>
    </lineage>
</organism>
<comment type="similarity">
    <text evidence="2">Belongs to the FAD-binding monooxygenase family.</text>
</comment>
<evidence type="ECO:0000313" key="6">
    <source>
        <dbReference type="Proteomes" id="UP001194746"/>
    </source>
</evidence>
<dbReference type="Gene3D" id="3.50.50.60">
    <property type="entry name" value="FAD/NAD(P)-binding domain"/>
    <property type="match status" value="1"/>
</dbReference>
<dbReference type="PANTHER" id="PTHR42877:SF4">
    <property type="entry name" value="FAD_NAD(P)-BINDING DOMAIN-CONTAINING PROTEIN-RELATED"/>
    <property type="match status" value="1"/>
</dbReference>
<dbReference type="EMBL" id="VCAU01000156">
    <property type="protein sequence ID" value="KAF9883608.1"/>
    <property type="molecule type" value="Genomic_DNA"/>
</dbReference>
<dbReference type="InterPro" id="IPR051209">
    <property type="entry name" value="FAD-bind_Monooxygenase_sf"/>
</dbReference>
<evidence type="ECO:0000256" key="4">
    <source>
        <dbReference type="ARBA" id="ARBA00022827"/>
    </source>
</evidence>
<accession>A0AAD4CD26</accession>
<dbReference type="PANTHER" id="PTHR42877">
    <property type="entry name" value="L-ORNITHINE N(5)-MONOOXYGENASE-RELATED"/>
    <property type="match status" value="1"/>
</dbReference>
<evidence type="ECO:0000256" key="1">
    <source>
        <dbReference type="ARBA" id="ARBA00001974"/>
    </source>
</evidence>
<gene>
    <name evidence="5" type="ORF">FE257_003115</name>
</gene>
<dbReference type="AlphaFoldDB" id="A0AAD4CD26"/>